<dbReference type="GO" id="GO:0004382">
    <property type="term" value="F:GDP phosphatase activity"/>
    <property type="evidence" value="ECO:0007669"/>
    <property type="project" value="TreeGrafter"/>
</dbReference>
<gene>
    <name evidence="6" type="primary">ENTPD1</name>
    <name evidence="6" type="ORF">TNIN_46412</name>
</gene>
<keyword evidence="5" id="KW-0812">Transmembrane</keyword>
<dbReference type="OrthoDB" id="6372431at2759"/>
<dbReference type="Gene3D" id="3.30.420.40">
    <property type="match status" value="1"/>
</dbReference>
<dbReference type="InterPro" id="IPR000407">
    <property type="entry name" value="GDA1_CD39_NTPase"/>
</dbReference>
<dbReference type="PANTHER" id="PTHR11782:SF83">
    <property type="entry name" value="GUANOSINE-DIPHOSPHATASE"/>
    <property type="match status" value="1"/>
</dbReference>
<dbReference type="AlphaFoldDB" id="A0A8X7CS35"/>
<evidence type="ECO:0000313" key="6">
    <source>
        <dbReference type="EMBL" id="GFY78846.1"/>
    </source>
</evidence>
<keyword evidence="5" id="KW-0472">Membrane</keyword>
<keyword evidence="4" id="KW-0547">Nucleotide-binding</keyword>
<name>A0A8X7CS35_9ARAC</name>
<keyword evidence="5" id="KW-1133">Transmembrane helix</keyword>
<dbReference type="Pfam" id="PF01150">
    <property type="entry name" value="GDA1_CD39"/>
    <property type="match status" value="1"/>
</dbReference>
<dbReference type="PANTHER" id="PTHR11782">
    <property type="entry name" value="ADENOSINE/GUANOSINE DIPHOSPHATASE"/>
    <property type="match status" value="1"/>
</dbReference>
<organism evidence="6 7">
    <name type="scientific">Trichonephila inaurata madagascariensis</name>
    <dbReference type="NCBI Taxonomy" id="2747483"/>
    <lineage>
        <taxon>Eukaryota</taxon>
        <taxon>Metazoa</taxon>
        <taxon>Ecdysozoa</taxon>
        <taxon>Arthropoda</taxon>
        <taxon>Chelicerata</taxon>
        <taxon>Arachnida</taxon>
        <taxon>Araneae</taxon>
        <taxon>Araneomorphae</taxon>
        <taxon>Entelegynae</taxon>
        <taxon>Araneoidea</taxon>
        <taxon>Nephilidae</taxon>
        <taxon>Trichonephila</taxon>
        <taxon>Trichonephila inaurata</taxon>
    </lineage>
</organism>
<dbReference type="GO" id="GO:0045134">
    <property type="term" value="F:UDP phosphatase activity"/>
    <property type="evidence" value="ECO:0007669"/>
    <property type="project" value="TreeGrafter"/>
</dbReference>
<evidence type="ECO:0000256" key="2">
    <source>
        <dbReference type="ARBA" id="ARBA00022801"/>
    </source>
</evidence>
<evidence type="ECO:0000256" key="3">
    <source>
        <dbReference type="PIRSR" id="PIRSR600407-1"/>
    </source>
</evidence>
<evidence type="ECO:0000313" key="7">
    <source>
        <dbReference type="Proteomes" id="UP000886998"/>
    </source>
</evidence>
<dbReference type="EMBL" id="BMAV01023244">
    <property type="protein sequence ID" value="GFY78846.1"/>
    <property type="molecule type" value="Genomic_DNA"/>
</dbReference>
<comment type="caution">
    <text evidence="6">The sequence shown here is derived from an EMBL/GenBank/DDBJ whole genome shotgun (WGS) entry which is preliminary data.</text>
</comment>
<accession>A0A8X7CS35</accession>
<comment type="similarity">
    <text evidence="1">Belongs to the GDA1/CD39 NTPase family.</text>
</comment>
<dbReference type="GO" id="GO:0017111">
    <property type="term" value="F:ribonucleoside triphosphate phosphatase activity"/>
    <property type="evidence" value="ECO:0007669"/>
    <property type="project" value="TreeGrafter"/>
</dbReference>
<keyword evidence="4" id="KW-0067">ATP-binding</keyword>
<reference evidence="6" key="1">
    <citation type="submission" date="2020-08" db="EMBL/GenBank/DDBJ databases">
        <title>Multicomponent nature underlies the extraordinary mechanical properties of spider dragline silk.</title>
        <authorList>
            <person name="Kono N."/>
            <person name="Nakamura H."/>
            <person name="Mori M."/>
            <person name="Yoshida Y."/>
            <person name="Ohtoshi R."/>
            <person name="Malay A.D."/>
            <person name="Moran D.A.P."/>
            <person name="Tomita M."/>
            <person name="Numata K."/>
            <person name="Arakawa K."/>
        </authorList>
    </citation>
    <scope>NUCLEOTIDE SEQUENCE</scope>
</reference>
<feature type="transmembrane region" description="Helical" evidence="5">
    <location>
        <begin position="562"/>
        <end position="586"/>
    </location>
</feature>
<keyword evidence="2" id="KW-0378">Hydrolase</keyword>
<evidence type="ECO:0000256" key="1">
    <source>
        <dbReference type="ARBA" id="ARBA00009283"/>
    </source>
</evidence>
<feature type="transmembrane region" description="Helical" evidence="5">
    <location>
        <begin position="121"/>
        <end position="145"/>
    </location>
</feature>
<protein>
    <submittedName>
        <fullName evidence="6">Ectonucleoside triphosphate diphosphohydrolase 1</fullName>
    </submittedName>
</protein>
<sequence length="604" mass="67231">MEIREIYLLFWGCNASKEDLIKSECEPLLNEMFTVHVESNLASPLAGNVAVEVNPRASVSDIVSNFLLTLQRDSSVPGLIVYDKHFNKLDWNASIESQGIEEGTKLYIGYDKTRLFRPFHVGVVGAVTAVIAILLFVVAVVLFGATGGSIPFDYGVVIDAGSTHTQVFLYFWSGSKYHNTGVVKQKSTCEYEAGIANRIDPENILSCVNNVTSLIPQGLPSPRLYLGATGGMRLLNESNPKDASLILMTLKYALSTSHVKVETIDIIKGDEEAMFSWISTNFLKHILKEDQVQNTVGALDLGGASTQYAFATKNTSVDLSSVKDLELFGHKYSVSSESFLCFGYYEALDRSETIMIMNNESETLFDPCLPVGFNRELEIKSLSEKPCLMNKDFTQWMKNHSNINKLIVTGTSNYTLCKKSVDYILDESACKDSGFNQCLKAPNLGSLNIKFMAFSGFYYVVNFLNATGSLDKLISATKEWCNLTWDEIKQSQPESQLQYVSKYCFAATYIIELLTSKYGFDSTSWKNLEFSNQVEGTDVGWSLGFMIHATNGIPEEFPSPPVISLGIFVPLLIVSISMAFVSILVLRSHVKHIFHRDHERLLNV</sequence>
<dbReference type="GO" id="GO:0005886">
    <property type="term" value="C:plasma membrane"/>
    <property type="evidence" value="ECO:0007669"/>
    <property type="project" value="TreeGrafter"/>
</dbReference>
<proteinExistence type="inferred from homology"/>
<keyword evidence="7" id="KW-1185">Reference proteome</keyword>
<evidence type="ECO:0000256" key="5">
    <source>
        <dbReference type="SAM" id="Phobius"/>
    </source>
</evidence>
<dbReference type="GO" id="GO:0005524">
    <property type="term" value="F:ATP binding"/>
    <property type="evidence" value="ECO:0007669"/>
    <property type="project" value="UniProtKB-KW"/>
</dbReference>
<evidence type="ECO:0000256" key="4">
    <source>
        <dbReference type="PIRSR" id="PIRSR600407-2"/>
    </source>
</evidence>
<feature type="binding site" evidence="4">
    <location>
        <begin position="303"/>
        <end position="307"/>
    </location>
    <ligand>
        <name>ATP</name>
        <dbReference type="ChEBI" id="CHEBI:30616"/>
    </ligand>
</feature>
<dbReference type="Proteomes" id="UP000886998">
    <property type="component" value="Unassembled WGS sequence"/>
</dbReference>
<dbReference type="Gene3D" id="3.30.420.150">
    <property type="entry name" value="Exopolyphosphatase. Domain 2"/>
    <property type="match status" value="1"/>
</dbReference>
<feature type="active site" description="Proton acceptor" evidence="3">
    <location>
        <position position="272"/>
    </location>
</feature>
<dbReference type="GO" id="GO:0009134">
    <property type="term" value="P:nucleoside diphosphate catabolic process"/>
    <property type="evidence" value="ECO:0007669"/>
    <property type="project" value="TreeGrafter"/>
</dbReference>